<dbReference type="InterPro" id="IPR029063">
    <property type="entry name" value="SAM-dependent_MTases_sf"/>
</dbReference>
<dbReference type="Proteomes" id="UP000253495">
    <property type="component" value="Unassembled WGS sequence"/>
</dbReference>
<dbReference type="PANTHER" id="PTHR45875:SF1">
    <property type="entry name" value="METHYLTRANSFERASE N6AMT1"/>
    <property type="match status" value="1"/>
</dbReference>
<evidence type="ECO:0000256" key="1">
    <source>
        <dbReference type="ARBA" id="ARBA00006149"/>
    </source>
</evidence>
<dbReference type="GO" id="GO:0003676">
    <property type="term" value="F:nucleic acid binding"/>
    <property type="evidence" value="ECO:0007669"/>
    <property type="project" value="InterPro"/>
</dbReference>
<dbReference type="SUPFAM" id="SSF53335">
    <property type="entry name" value="S-adenosyl-L-methionine-dependent methyltransferases"/>
    <property type="match status" value="1"/>
</dbReference>
<dbReference type="Gene3D" id="3.40.50.150">
    <property type="entry name" value="Vaccinia Virus protein VP39"/>
    <property type="match status" value="1"/>
</dbReference>
<dbReference type="EMBL" id="QPJC01000004">
    <property type="protein sequence ID" value="RCW44613.1"/>
    <property type="molecule type" value="Genomic_DNA"/>
</dbReference>
<evidence type="ECO:0000256" key="3">
    <source>
        <dbReference type="ARBA" id="ARBA00022679"/>
    </source>
</evidence>
<name>A0A368VU56_9ACTN</name>
<accession>A0A368VU56</accession>
<comment type="similarity">
    <text evidence="1">Belongs to the eukaryotic/archaeal PrmC-related family.</text>
</comment>
<evidence type="ECO:0000259" key="5">
    <source>
        <dbReference type="Pfam" id="PF05175"/>
    </source>
</evidence>
<dbReference type="Pfam" id="PF05175">
    <property type="entry name" value="MTS"/>
    <property type="match status" value="1"/>
</dbReference>
<dbReference type="InterPro" id="IPR052190">
    <property type="entry name" value="Euk-Arch_PrmC-MTase"/>
</dbReference>
<keyword evidence="7" id="KW-1185">Reference proteome</keyword>
<dbReference type="InterPro" id="IPR002052">
    <property type="entry name" value="DNA_methylase_N6_adenine_CS"/>
</dbReference>
<evidence type="ECO:0000256" key="4">
    <source>
        <dbReference type="ARBA" id="ARBA00022691"/>
    </source>
</evidence>
<comment type="caution">
    <text evidence="6">The sequence shown here is derived from an EMBL/GenBank/DDBJ whole genome shotgun (WGS) entry which is preliminary data.</text>
</comment>
<gene>
    <name evidence="6" type="ORF">DFQ14_104202</name>
</gene>
<keyword evidence="4" id="KW-0949">S-adenosyl-L-methionine</keyword>
<dbReference type="PANTHER" id="PTHR45875">
    <property type="entry name" value="METHYLTRANSFERASE N6AMT1"/>
    <property type="match status" value="1"/>
</dbReference>
<dbReference type="NCBIfam" id="TIGR00537">
    <property type="entry name" value="hemK_rel_arch"/>
    <property type="match status" value="1"/>
</dbReference>
<proteinExistence type="inferred from homology"/>
<dbReference type="GO" id="GO:0008757">
    <property type="term" value="F:S-adenosylmethionine-dependent methyltransferase activity"/>
    <property type="evidence" value="ECO:0007669"/>
    <property type="project" value="TreeGrafter"/>
</dbReference>
<dbReference type="InterPro" id="IPR007848">
    <property type="entry name" value="Small_mtfrase_dom"/>
</dbReference>
<reference evidence="6 7" key="1">
    <citation type="submission" date="2018-07" db="EMBL/GenBank/DDBJ databases">
        <title>Genomic Encyclopedia of Type Strains, Phase III (KMG-III): the genomes of soil and plant-associated and newly described type strains.</title>
        <authorList>
            <person name="Whitman W."/>
        </authorList>
    </citation>
    <scope>NUCLEOTIDE SEQUENCE [LARGE SCALE GENOMIC DNA]</scope>
    <source>
        <strain evidence="6 7">CECT 8575</strain>
    </source>
</reference>
<evidence type="ECO:0000313" key="7">
    <source>
        <dbReference type="Proteomes" id="UP000253495"/>
    </source>
</evidence>
<keyword evidence="3 6" id="KW-0808">Transferase</keyword>
<dbReference type="GO" id="GO:0035657">
    <property type="term" value="C:eRF1 methyltransferase complex"/>
    <property type="evidence" value="ECO:0007669"/>
    <property type="project" value="TreeGrafter"/>
</dbReference>
<dbReference type="AlphaFoldDB" id="A0A368VU56"/>
<feature type="domain" description="Methyltransferase small" evidence="5">
    <location>
        <begin position="9"/>
        <end position="84"/>
    </location>
</feature>
<dbReference type="CDD" id="cd02440">
    <property type="entry name" value="AdoMet_MTases"/>
    <property type="match status" value="1"/>
</dbReference>
<organism evidence="6 7">
    <name type="scientific">Halopolyspora algeriensis</name>
    <dbReference type="NCBI Taxonomy" id="1500506"/>
    <lineage>
        <taxon>Bacteria</taxon>
        <taxon>Bacillati</taxon>
        <taxon>Actinomycetota</taxon>
        <taxon>Actinomycetes</taxon>
        <taxon>Actinomycetes incertae sedis</taxon>
        <taxon>Halopolyspora</taxon>
    </lineage>
</organism>
<dbReference type="GO" id="GO:0008276">
    <property type="term" value="F:protein methyltransferase activity"/>
    <property type="evidence" value="ECO:0007669"/>
    <property type="project" value="TreeGrafter"/>
</dbReference>
<evidence type="ECO:0000313" key="6">
    <source>
        <dbReference type="EMBL" id="RCW44613.1"/>
    </source>
</evidence>
<sequence length="200" mass="21438">MRQAALPLGARVLDVGTGTGVLAVAAARAGATEVTAVDISRRAVLAARLNTRMRRLPVRVEHGDVPDPSTASRRFDVVLANPPYVPSAGPFPPERGGARSWDAGSDGRAVLDPLCQRASHLLVPGGTLLIVHSALCGVDRTLTRLRQSGLKATVVARRPERFGPVMRERIDLLESRGIIEPGQRYEQLVVIRGDRPEPPA</sequence>
<protein>
    <submittedName>
        <fullName evidence="6">Release factor glutamine methyltransferase</fullName>
    </submittedName>
</protein>
<evidence type="ECO:0000256" key="2">
    <source>
        <dbReference type="ARBA" id="ARBA00022603"/>
    </source>
</evidence>
<keyword evidence="2 6" id="KW-0489">Methyltransferase</keyword>
<dbReference type="InterPro" id="IPR004557">
    <property type="entry name" value="PrmC-related"/>
</dbReference>
<dbReference type="PROSITE" id="PS00092">
    <property type="entry name" value="N6_MTASE"/>
    <property type="match status" value="1"/>
</dbReference>
<dbReference type="GO" id="GO:0032259">
    <property type="term" value="P:methylation"/>
    <property type="evidence" value="ECO:0007669"/>
    <property type="project" value="UniProtKB-KW"/>
</dbReference>